<reference evidence="4" key="1">
    <citation type="submission" date="2022-11" db="UniProtKB">
        <authorList>
            <consortium name="WormBaseParasite"/>
        </authorList>
    </citation>
    <scope>IDENTIFICATION</scope>
</reference>
<feature type="transmembrane region" description="Helical" evidence="2">
    <location>
        <begin position="401"/>
        <end position="422"/>
    </location>
</feature>
<feature type="transmembrane region" description="Helical" evidence="2">
    <location>
        <begin position="302"/>
        <end position="325"/>
    </location>
</feature>
<dbReference type="Proteomes" id="UP000887572">
    <property type="component" value="Unplaced"/>
</dbReference>
<evidence type="ECO:0000313" key="3">
    <source>
        <dbReference type="Proteomes" id="UP000887572"/>
    </source>
</evidence>
<accession>A0A914HE85</accession>
<evidence type="ECO:0000313" key="4">
    <source>
        <dbReference type="WBParaSite" id="Gr19_v10_g16202.t1"/>
    </source>
</evidence>
<keyword evidence="2" id="KW-0812">Transmembrane</keyword>
<feature type="compositionally biased region" description="Basic and acidic residues" evidence="1">
    <location>
        <begin position="188"/>
        <end position="204"/>
    </location>
</feature>
<name>A0A914HE85_GLORO</name>
<feature type="transmembrane region" description="Helical" evidence="2">
    <location>
        <begin position="142"/>
        <end position="163"/>
    </location>
</feature>
<evidence type="ECO:0000256" key="2">
    <source>
        <dbReference type="SAM" id="Phobius"/>
    </source>
</evidence>
<dbReference type="WBParaSite" id="Gr19_v10_g16202.t1">
    <property type="protein sequence ID" value="Gr19_v10_g16202.t1"/>
    <property type="gene ID" value="Gr19_v10_g16202"/>
</dbReference>
<keyword evidence="2" id="KW-0472">Membrane</keyword>
<proteinExistence type="predicted"/>
<keyword evidence="3" id="KW-1185">Reference proteome</keyword>
<dbReference type="AlphaFoldDB" id="A0A914HE85"/>
<feature type="transmembrane region" description="Helical" evidence="2">
    <location>
        <begin position="240"/>
        <end position="263"/>
    </location>
</feature>
<protein>
    <submittedName>
        <fullName evidence="4">Uncharacterized protein</fullName>
    </submittedName>
</protein>
<keyword evidence="2" id="KW-1133">Transmembrane helix</keyword>
<sequence>MPSGAVEWPSQAIAEPILHWIGIARPANPAHAHALHDALHNSSADLPSLSSLGFLFDVYMPSQPDLLFALFLLGALTAGCILLLLIVLFVLCTSRRGTSFIKCSLSKTEGGARTSTTPSTASGVDAFSTDEKPHGPIRCQRALLLAVCMSLWACLVLACALYACALGELASASTAVGPGTAVTGPPEHTADELRDDDVPPGRRIERHNKDAAAELLRKFEDVRELGYQFHALLMPSVPTLFLIFFVFIFYLTTLVLCLFATLIGMNQSPRLYLPSGDHLAASAKTHAASAYGGRRARVRRTLASAAIALLCAAPLMLALGGALLVQAHAHLALCGQEQQTAQDLAIAHYVSGHFANDQSAGSADAAAIALPEFLADLKAERIGVNAENCRAEAAPLNTLWLTLYLLALASMPFCLVLLALLITANCWENADDGGISLRAYLPGWVQNSTISPDAYKSIPVSGGYQHYSISSTHDLQPPGDASQSSFGTFVYKKY</sequence>
<feature type="transmembrane region" description="Helical" evidence="2">
    <location>
        <begin position="66"/>
        <end position="92"/>
    </location>
</feature>
<feature type="region of interest" description="Disordered" evidence="1">
    <location>
        <begin position="180"/>
        <end position="204"/>
    </location>
</feature>
<organism evidence="3 4">
    <name type="scientific">Globodera rostochiensis</name>
    <name type="common">Golden nematode worm</name>
    <name type="synonym">Heterodera rostochiensis</name>
    <dbReference type="NCBI Taxonomy" id="31243"/>
    <lineage>
        <taxon>Eukaryota</taxon>
        <taxon>Metazoa</taxon>
        <taxon>Ecdysozoa</taxon>
        <taxon>Nematoda</taxon>
        <taxon>Chromadorea</taxon>
        <taxon>Rhabditida</taxon>
        <taxon>Tylenchina</taxon>
        <taxon>Tylenchomorpha</taxon>
        <taxon>Tylenchoidea</taxon>
        <taxon>Heteroderidae</taxon>
        <taxon>Heteroderinae</taxon>
        <taxon>Globodera</taxon>
    </lineage>
</organism>
<evidence type="ECO:0000256" key="1">
    <source>
        <dbReference type="SAM" id="MobiDB-lite"/>
    </source>
</evidence>